<proteinExistence type="predicted"/>
<organism evidence="2 3">
    <name type="scientific">Reticulomyxa filosa</name>
    <dbReference type="NCBI Taxonomy" id="46433"/>
    <lineage>
        <taxon>Eukaryota</taxon>
        <taxon>Sar</taxon>
        <taxon>Rhizaria</taxon>
        <taxon>Retaria</taxon>
        <taxon>Foraminifera</taxon>
        <taxon>Monothalamids</taxon>
        <taxon>Reticulomyxidae</taxon>
        <taxon>Reticulomyxa</taxon>
    </lineage>
</organism>
<keyword evidence="3" id="KW-1185">Reference proteome</keyword>
<protein>
    <submittedName>
        <fullName evidence="2">Uncharacterized protein</fullName>
    </submittedName>
</protein>
<evidence type="ECO:0000256" key="1">
    <source>
        <dbReference type="SAM" id="MobiDB-lite"/>
    </source>
</evidence>
<evidence type="ECO:0000313" key="3">
    <source>
        <dbReference type="Proteomes" id="UP000023152"/>
    </source>
</evidence>
<dbReference type="EMBL" id="ASPP01015075">
    <property type="protein sequence ID" value="ETO18345.1"/>
    <property type="molecule type" value="Genomic_DNA"/>
</dbReference>
<feature type="region of interest" description="Disordered" evidence="1">
    <location>
        <begin position="42"/>
        <end position="109"/>
    </location>
</feature>
<evidence type="ECO:0000313" key="2">
    <source>
        <dbReference type="EMBL" id="ETO18345.1"/>
    </source>
</evidence>
<accession>X6MZ56</accession>
<comment type="caution">
    <text evidence="2">The sequence shown here is derived from an EMBL/GenBank/DDBJ whole genome shotgun (WGS) entry which is preliminary data.</text>
</comment>
<dbReference type="AlphaFoldDB" id="X6MZ56"/>
<dbReference type="Proteomes" id="UP000023152">
    <property type="component" value="Unassembled WGS sequence"/>
</dbReference>
<feature type="compositionally biased region" description="Low complexity" evidence="1">
    <location>
        <begin position="88"/>
        <end position="101"/>
    </location>
</feature>
<sequence length="109" mass="12726">MQKLFPKKKKDIQFAVFSEHLEEKTREELDQHLYDRTRVAIRSADANGEYSKVQTIKVNVEEEKETSNNDNDNDDDNDNKDNSDDNDNSANETSDSDNNNNNEEKEKDR</sequence>
<reference evidence="2 3" key="1">
    <citation type="journal article" date="2013" name="Curr. Biol.">
        <title>The Genome of the Foraminiferan Reticulomyxa filosa.</title>
        <authorList>
            <person name="Glockner G."/>
            <person name="Hulsmann N."/>
            <person name="Schleicher M."/>
            <person name="Noegel A.A."/>
            <person name="Eichinger L."/>
            <person name="Gallinger C."/>
            <person name="Pawlowski J."/>
            <person name="Sierra R."/>
            <person name="Euteneuer U."/>
            <person name="Pillet L."/>
            <person name="Moustafa A."/>
            <person name="Platzer M."/>
            <person name="Groth M."/>
            <person name="Szafranski K."/>
            <person name="Schliwa M."/>
        </authorList>
    </citation>
    <scope>NUCLEOTIDE SEQUENCE [LARGE SCALE GENOMIC DNA]</scope>
</reference>
<gene>
    <name evidence="2" type="ORF">RFI_18929</name>
</gene>
<name>X6MZ56_RETFI</name>